<evidence type="ECO:0008006" key="6">
    <source>
        <dbReference type="Google" id="ProtNLM"/>
    </source>
</evidence>
<keyword evidence="3" id="KW-0368">Histidine biosynthesis</keyword>
<comment type="pathway">
    <text evidence="1">Amino-acid biosynthesis; L-histidine biosynthesis; L-histidine from 5-phospho-alpha-D-ribose 1-diphosphate: step 6/9.</text>
</comment>
<dbReference type="EMBL" id="BART01030191">
    <property type="protein sequence ID" value="GAH15137.1"/>
    <property type="molecule type" value="Genomic_DNA"/>
</dbReference>
<dbReference type="GO" id="GO:0004424">
    <property type="term" value="F:imidazoleglycerol-phosphate dehydratase activity"/>
    <property type="evidence" value="ECO:0007669"/>
    <property type="project" value="InterPro"/>
</dbReference>
<dbReference type="InterPro" id="IPR000807">
    <property type="entry name" value="ImidazoleglycerolP_deHydtase"/>
</dbReference>
<evidence type="ECO:0000256" key="1">
    <source>
        <dbReference type="ARBA" id="ARBA00005047"/>
    </source>
</evidence>
<dbReference type="UniPathway" id="UPA00031">
    <property type="reaction ID" value="UER00011"/>
</dbReference>
<proteinExistence type="predicted"/>
<dbReference type="PROSITE" id="PS00954">
    <property type="entry name" value="IGP_DEHYDRATASE_1"/>
    <property type="match status" value="1"/>
</dbReference>
<dbReference type="Gene3D" id="3.30.230.40">
    <property type="entry name" value="Imidazole glycerol phosphate dehydratase, domain 1"/>
    <property type="match status" value="2"/>
</dbReference>
<evidence type="ECO:0000256" key="4">
    <source>
        <dbReference type="ARBA" id="ARBA00023239"/>
    </source>
</evidence>
<dbReference type="PANTHER" id="PTHR23133">
    <property type="entry name" value="IMIDAZOLEGLYCEROL-PHOSPHATE DEHYDRATASE HIS7"/>
    <property type="match status" value="1"/>
</dbReference>
<dbReference type="InterPro" id="IPR038494">
    <property type="entry name" value="IGPD_sf"/>
</dbReference>
<dbReference type="SUPFAM" id="SSF54211">
    <property type="entry name" value="Ribosomal protein S5 domain 2-like"/>
    <property type="match status" value="2"/>
</dbReference>
<accession>X1D4K8</accession>
<dbReference type="InterPro" id="IPR020568">
    <property type="entry name" value="Ribosomal_Su5_D2-typ_SF"/>
</dbReference>
<comment type="caution">
    <text evidence="5">The sequence shown here is derived from an EMBL/GenBank/DDBJ whole genome shotgun (WGS) entry which is preliminary data.</text>
</comment>
<keyword evidence="2" id="KW-0028">Amino-acid biosynthesis</keyword>
<dbReference type="GO" id="GO:0000105">
    <property type="term" value="P:L-histidine biosynthetic process"/>
    <property type="evidence" value="ECO:0007669"/>
    <property type="project" value="UniProtKB-UniPathway"/>
</dbReference>
<sequence length="125" mass="13993">MERISQVKRKTTETDVTLKINIDGSGKYSIKTPVPFLTHMLELFSKHGLFDLEIIASGDVEIDFHHTVEDIGICLGEAFNKALGKKEKIKRYGEAKVPMDEALAQITLDISGRPHLTCNIPQIED</sequence>
<reference evidence="5" key="1">
    <citation type="journal article" date="2014" name="Front. Microbiol.">
        <title>High frequency of phylogenetically diverse reductive dehalogenase-homologous genes in deep subseafloor sedimentary metagenomes.</title>
        <authorList>
            <person name="Kawai M."/>
            <person name="Futagami T."/>
            <person name="Toyoda A."/>
            <person name="Takaki Y."/>
            <person name="Nishi S."/>
            <person name="Hori S."/>
            <person name="Arai W."/>
            <person name="Tsubouchi T."/>
            <person name="Morono Y."/>
            <person name="Uchiyama I."/>
            <person name="Ito T."/>
            <person name="Fujiyama A."/>
            <person name="Inagaki F."/>
            <person name="Takami H."/>
        </authorList>
    </citation>
    <scope>NUCLEOTIDE SEQUENCE</scope>
    <source>
        <strain evidence="5">Expedition CK06-06</strain>
    </source>
</reference>
<name>X1D4K8_9ZZZZ</name>
<evidence type="ECO:0000256" key="3">
    <source>
        <dbReference type="ARBA" id="ARBA00023102"/>
    </source>
</evidence>
<dbReference type="Pfam" id="PF00475">
    <property type="entry name" value="IGPD"/>
    <property type="match status" value="1"/>
</dbReference>
<dbReference type="AlphaFoldDB" id="X1D4K8"/>
<evidence type="ECO:0000256" key="2">
    <source>
        <dbReference type="ARBA" id="ARBA00022605"/>
    </source>
</evidence>
<keyword evidence="4" id="KW-0456">Lyase</keyword>
<dbReference type="FunFam" id="3.30.230.40:FF:000003">
    <property type="entry name" value="Imidazoleglycerol-phosphate dehydratase HisB"/>
    <property type="match status" value="1"/>
</dbReference>
<dbReference type="InterPro" id="IPR020565">
    <property type="entry name" value="ImidazoleglycerP_deHydtase_CS"/>
</dbReference>
<dbReference type="PANTHER" id="PTHR23133:SF2">
    <property type="entry name" value="IMIDAZOLEGLYCEROL-PHOSPHATE DEHYDRATASE"/>
    <property type="match status" value="1"/>
</dbReference>
<evidence type="ECO:0000313" key="5">
    <source>
        <dbReference type="EMBL" id="GAH15137.1"/>
    </source>
</evidence>
<organism evidence="5">
    <name type="scientific">marine sediment metagenome</name>
    <dbReference type="NCBI Taxonomy" id="412755"/>
    <lineage>
        <taxon>unclassified sequences</taxon>
        <taxon>metagenomes</taxon>
        <taxon>ecological metagenomes</taxon>
    </lineage>
</organism>
<gene>
    <name evidence="5" type="ORF">S01H4_52778</name>
</gene>
<feature type="non-terminal residue" evidence="5">
    <location>
        <position position="125"/>
    </location>
</feature>
<protein>
    <recommendedName>
        <fullName evidence="6">Imidazoleglycerol-phosphate dehydratase</fullName>
    </recommendedName>
</protein>